<evidence type="ECO:0000313" key="15">
    <source>
        <dbReference type="Proteomes" id="UP001238179"/>
    </source>
</evidence>
<keyword evidence="8 12" id="KW-0663">Pyridoxal phosphate</keyword>
<keyword evidence="15" id="KW-1185">Reference proteome</keyword>
<dbReference type="Gene3D" id="3.90.1150.10">
    <property type="entry name" value="Aspartate Aminotransferase, domain 1"/>
    <property type="match status" value="1"/>
</dbReference>
<evidence type="ECO:0000256" key="4">
    <source>
        <dbReference type="ARBA" id="ARBA00011738"/>
    </source>
</evidence>
<feature type="domain" description="Aminotransferase class I/classII large" evidence="13">
    <location>
        <begin position="42"/>
        <end position="380"/>
    </location>
</feature>
<dbReference type="GO" id="GO:0008710">
    <property type="term" value="F:8-amino-7-oxononanoate synthase activity"/>
    <property type="evidence" value="ECO:0007669"/>
    <property type="project" value="UniProtKB-EC"/>
</dbReference>
<dbReference type="GO" id="GO:0030170">
    <property type="term" value="F:pyridoxal phosphate binding"/>
    <property type="evidence" value="ECO:0007669"/>
    <property type="project" value="InterPro"/>
</dbReference>
<evidence type="ECO:0000256" key="6">
    <source>
        <dbReference type="ARBA" id="ARBA00022679"/>
    </source>
</evidence>
<dbReference type="KEGG" id="msil:METEAL_08720"/>
<dbReference type="RefSeq" id="WP_316414601.1">
    <property type="nucleotide sequence ID" value="NZ_AP027080.1"/>
</dbReference>
<gene>
    <name evidence="14" type="primary">bioF</name>
    <name evidence="14" type="ORF">METEAL_08720</name>
</gene>
<evidence type="ECO:0000256" key="1">
    <source>
        <dbReference type="ARBA" id="ARBA00001933"/>
    </source>
</evidence>
<reference evidence="15" key="1">
    <citation type="journal article" date="2023" name="Int. J. Syst. Evol. Microbiol.">
        <title>Mesoterricola silvestris gen. nov., sp. nov., Mesoterricola sediminis sp. nov., Geothrix oryzae sp. nov., Geothrix edaphica sp. nov., Geothrix rubra sp. nov., and Geothrix limicola sp. nov., six novel members of Acidobacteriota isolated from soils.</title>
        <authorList>
            <person name="Itoh H."/>
            <person name="Sugisawa Y."/>
            <person name="Mise K."/>
            <person name="Xu Z."/>
            <person name="Kuniyasu M."/>
            <person name="Ushijima N."/>
            <person name="Kawano K."/>
            <person name="Kobayashi E."/>
            <person name="Shiratori Y."/>
            <person name="Masuda Y."/>
            <person name="Senoo K."/>
        </authorList>
    </citation>
    <scope>NUCLEOTIDE SEQUENCE [LARGE SCALE GENOMIC DNA]</scope>
    <source>
        <strain evidence="15">W79</strain>
    </source>
</reference>
<evidence type="ECO:0000256" key="5">
    <source>
        <dbReference type="ARBA" id="ARBA00013187"/>
    </source>
</evidence>
<comment type="pathway">
    <text evidence="2">Cofactor biosynthesis; biotin biosynthesis.</text>
</comment>
<evidence type="ECO:0000313" key="14">
    <source>
        <dbReference type="EMBL" id="BDU71698.1"/>
    </source>
</evidence>
<evidence type="ECO:0000256" key="10">
    <source>
        <dbReference type="ARBA" id="ARBA00033381"/>
    </source>
</evidence>
<evidence type="ECO:0000256" key="12">
    <source>
        <dbReference type="RuleBase" id="RU003693"/>
    </source>
</evidence>
<comment type="cofactor">
    <cofactor evidence="1 12">
        <name>pyridoxal 5'-phosphate</name>
        <dbReference type="ChEBI" id="CHEBI:597326"/>
    </cofactor>
</comment>
<evidence type="ECO:0000256" key="8">
    <source>
        <dbReference type="ARBA" id="ARBA00022898"/>
    </source>
</evidence>
<dbReference type="EMBL" id="AP027080">
    <property type="protein sequence ID" value="BDU71698.1"/>
    <property type="molecule type" value="Genomic_DNA"/>
</dbReference>
<evidence type="ECO:0000256" key="9">
    <source>
        <dbReference type="ARBA" id="ARBA00032610"/>
    </source>
</evidence>
<dbReference type="Pfam" id="PF00155">
    <property type="entry name" value="Aminotran_1_2"/>
    <property type="match status" value="1"/>
</dbReference>
<sequence length="389" mass="40468">MDAYRDSLVRALDELGRASRRRALAPVTPLEGMAVERGGRRLVNFSSNDYLGLARDPRLARAAAEGAGAGASRLVCGTLPVHERLEAALASLKGTQAALVMGSGFQTNAAVLAALLDPRAAGDAPRVFIDRLAHASMYEGLRLAGIRAQRFRHNDVAHLRELLERGGGTFRMILTESVFSMDGDRADLPALADLAAAHGAFLYVDEAHATGVLGPGGAGLCAEAAVKGRVDLVMGTFGKALGGYGAFVACDGVLVDWLVNTCRGFIFSTALPPFSAAAALAALGLLEHLDGARERLHRHSAQVREALRGLGLDTLGSDTQIIPAVLGSDAETLAGSRFLEERGVLAVGIRPPTVPPGTGRLRLALSAAHTEEDIGLLIGALQGLGRAGA</sequence>
<dbReference type="InterPro" id="IPR015424">
    <property type="entry name" value="PyrdxlP-dep_Trfase"/>
</dbReference>
<dbReference type="InterPro" id="IPR050087">
    <property type="entry name" value="AON_synthase_class-II"/>
</dbReference>
<evidence type="ECO:0000256" key="3">
    <source>
        <dbReference type="ARBA" id="ARBA00010008"/>
    </source>
</evidence>
<comment type="similarity">
    <text evidence="3">Belongs to the class-II pyridoxal-phosphate-dependent aminotransferase family. BioF subfamily.</text>
</comment>
<dbReference type="PROSITE" id="PS00599">
    <property type="entry name" value="AA_TRANSFER_CLASS_2"/>
    <property type="match status" value="1"/>
</dbReference>
<proteinExistence type="inferred from homology"/>
<evidence type="ECO:0000256" key="11">
    <source>
        <dbReference type="ARBA" id="ARBA00047715"/>
    </source>
</evidence>
<accession>A0AA48GWN1</accession>
<evidence type="ECO:0000256" key="7">
    <source>
        <dbReference type="ARBA" id="ARBA00022756"/>
    </source>
</evidence>
<dbReference type="Proteomes" id="UP001238179">
    <property type="component" value="Chromosome"/>
</dbReference>
<dbReference type="InterPro" id="IPR015422">
    <property type="entry name" value="PyrdxlP-dep_Trfase_small"/>
</dbReference>
<comment type="catalytic activity">
    <reaction evidence="11">
        <text>6-carboxyhexanoyl-[ACP] + L-alanine + H(+) = (8S)-8-amino-7-oxononanoate + holo-[ACP] + CO2</text>
        <dbReference type="Rhea" id="RHEA:42288"/>
        <dbReference type="Rhea" id="RHEA-COMP:9685"/>
        <dbReference type="Rhea" id="RHEA-COMP:9955"/>
        <dbReference type="ChEBI" id="CHEBI:15378"/>
        <dbReference type="ChEBI" id="CHEBI:16526"/>
        <dbReference type="ChEBI" id="CHEBI:57972"/>
        <dbReference type="ChEBI" id="CHEBI:64479"/>
        <dbReference type="ChEBI" id="CHEBI:78846"/>
        <dbReference type="ChEBI" id="CHEBI:149468"/>
        <dbReference type="EC" id="2.3.1.47"/>
    </reaction>
</comment>
<evidence type="ECO:0000256" key="2">
    <source>
        <dbReference type="ARBA" id="ARBA00004746"/>
    </source>
</evidence>
<dbReference type="InterPro" id="IPR001917">
    <property type="entry name" value="Aminotrans_II_pyridoxalP_BS"/>
</dbReference>
<dbReference type="InterPro" id="IPR015421">
    <property type="entry name" value="PyrdxlP-dep_Trfase_major"/>
</dbReference>
<evidence type="ECO:0000259" key="13">
    <source>
        <dbReference type="Pfam" id="PF00155"/>
    </source>
</evidence>
<dbReference type="PANTHER" id="PTHR13693:SF100">
    <property type="entry name" value="8-AMINO-7-OXONONANOATE SYNTHASE"/>
    <property type="match status" value="1"/>
</dbReference>
<keyword evidence="7" id="KW-0093">Biotin biosynthesis</keyword>
<dbReference type="SUPFAM" id="SSF53383">
    <property type="entry name" value="PLP-dependent transferases"/>
    <property type="match status" value="1"/>
</dbReference>
<dbReference type="EC" id="2.3.1.47" evidence="5"/>
<organism evidence="14 15">
    <name type="scientific">Mesoterricola silvestris</name>
    <dbReference type="NCBI Taxonomy" id="2927979"/>
    <lineage>
        <taxon>Bacteria</taxon>
        <taxon>Pseudomonadati</taxon>
        <taxon>Acidobacteriota</taxon>
        <taxon>Holophagae</taxon>
        <taxon>Holophagales</taxon>
        <taxon>Holophagaceae</taxon>
        <taxon>Mesoterricola</taxon>
    </lineage>
</organism>
<name>A0AA48GWN1_9BACT</name>
<dbReference type="AlphaFoldDB" id="A0AA48GWN1"/>
<comment type="subunit">
    <text evidence="4">Homodimer.</text>
</comment>
<keyword evidence="6" id="KW-0808">Transferase</keyword>
<protein>
    <recommendedName>
        <fullName evidence="5">8-amino-7-oxononanoate synthase</fullName>
        <ecNumber evidence="5">2.3.1.47</ecNumber>
    </recommendedName>
    <alternativeName>
        <fullName evidence="9">7-keto-8-amino-pelargonic acid synthase</fullName>
    </alternativeName>
    <alternativeName>
        <fullName evidence="10">8-amino-7-ketopelargonate synthase</fullName>
    </alternativeName>
</protein>
<dbReference type="PANTHER" id="PTHR13693">
    <property type="entry name" value="CLASS II AMINOTRANSFERASE/8-AMINO-7-OXONONANOATE SYNTHASE"/>
    <property type="match status" value="1"/>
</dbReference>
<dbReference type="GO" id="GO:0009102">
    <property type="term" value="P:biotin biosynthetic process"/>
    <property type="evidence" value="ECO:0007669"/>
    <property type="project" value="UniProtKB-KW"/>
</dbReference>
<dbReference type="Gene3D" id="3.40.640.10">
    <property type="entry name" value="Type I PLP-dependent aspartate aminotransferase-like (Major domain)"/>
    <property type="match status" value="1"/>
</dbReference>
<dbReference type="InterPro" id="IPR004839">
    <property type="entry name" value="Aminotransferase_I/II_large"/>
</dbReference>